<sequence length="591" mass="69693">MTPYWISVDLATDLLLAAAGLAVAAAGFYYLVKKLRDGQKRAEDCQMEKDETDEASMLEKDMTDEASTLELIVSQLEELICEIQRENKREIENCQMEKDETDEASMLEKDETDEASMLEKDETDEASMLEKNETDEASMLEKDEMDKASMLEMIVRQLEELICEIQRENKREIEILQVALAEAESKYEKAMKSHVQVENENLDLIFKIHLLQDTVKNYKKELHEAYRKCSMSLMEYEQEKFTHSLLQSKFNKMEGTLKWSVNYLNVVVAEAQRKYETLQDFNDELRNENNDLISEFNFEQISELYRKCDIINNVVVAEAQRKYETLQDFNAELRNENNDLISEFNSLQDTVDEANEKINEIQRKCDIIRKERKREMEYHSMLKLEYQEMKEFLAAEESLTVQLLNMQVALAEAEKNYEQALVSHEETRTKNYELLSESDVLQDCVDELKVKIGRTRLRTKKLTEDYQKALENFNILNSECKEMLQNCEKLIQEIDHDQDAHVILINQYNQLKEMSVQISQVTKLQAFVQKLEEELQDTHRKRDVLMAEKEQKMVEEKFQKLQYKEMKKNCKQCYELLKKHNKDGCEDPEDP</sequence>
<feature type="compositionally biased region" description="Basic and acidic residues" evidence="4">
    <location>
        <begin position="128"/>
        <end position="141"/>
    </location>
</feature>
<keyword evidence="7" id="KW-1185">Reference proteome</keyword>
<evidence type="ECO:0000313" key="7">
    <source>
        <dbReference type="Proteomes" id="UP001187315"/>
    </source>
</evidence>
<feature type="coiled-coil region" evidence="3">
    <location>
        <begin position="268"/>
        <end position="371"/>
    </location>
</feature>
<dbReference type="EMBL" id="JAVHJS010000008">
    <property type="protein sequence ID" value="KAK2850504.1"/>
    <property type="molecule type" value="Genomic_DNA"/>
</dbReference>
<dbReference type="PANTHER" id="PTHR19212:SF5">
    <property type="entry name" value="LEUCINE-RICH REPEAT FLIGHTLESS-INTERACTING PROTEIN 1"/>
    <property type="match status" value="1"/>
</dbReference>
<comment type="caution">
    <text evidence="6">The sequence shown here is derived from an EMBL/GenBank/DDBJ whole genome shotgun (WGS) entry which is preliminary data.</text>
</comment>
<keyword evidence="2 3" id="KW-0175">Coiled coil</keyword>
<feature type="coiled-coil region" evidence="3">
    <location>
        <begin position="151"/>
        <end position="228"/>
    </location>
</feature>
<feature type="region of interest" description="Disordered" evidence="4">
    <location>
        <begin position="92"/>
        <end position="141"/>
    </location>
</feature>
<evidence type="ECO:0000256" key="1">
    <source>
        <dbReference type="ARBA" id="ARBA00008275"/>
    </source>
</evidence>
<feature type="coiled-coil region" evidence="3">
    <location>
        <begin position="466"/>
        <end position="548"/>
    </location>
</feature>
<evidence type="ECO:0000256" key="4">
    <source>
        <dbReference type="SAM" id="MobiDB-lite"/>
    </source>
</evidence>
<feature type="compositionally biased region" description="Acidic residues" evidence="4">
    <location>
        <begin position="99"/>
        <end position="127"/>
    </location>
</feature>
<evidence type="ECO:0000313" key="6">
    <source>
        <dbReference type="EMBL" id="KAK2850504.1"/>
    </source>
</evidence>
<protein>
    <submittedName>
        <fullName evidence="6">Uncharacterized protein</fullName>
    </submittedName>
</protein>
<feature type="transmembrane region" description="Helical" evidence="5">
    <location>
        <begin position="14"/>
        <end position="32"/>
    </location>
</feature>
<dbReference type="PANTHER" id="PTHR19212">
    <property type="entry name" value="LEUCINE RICH REPEAT IN FLII INTERACTING PROTEIN"/>
    <property type="match status" value="1"/>
</dbReference>
<dbReference type="GO" id="GO:0000978">
    <property type="term" value="F:RNA polymerase II cis-regulatory region sequence-specific DNA binding"/>
    <property type="evidence" value="ECO:0007669"/>
    <property type="project" value="TreeGrafter"/>
</dbReference>
<dbReference type="InterPro" id="IPR019139">
    <property type="entry name" value="LRRFIP1/2"/>
</dbReference>
<dbReference type="AlphaFoldDB" id="A0AA88N2S3"/>
<evidence type="ECO:0000256" key="5">
    <source>
        <dbReference type="SAM" id="Phobius"/>
    </source>
</evidence>
<organism evidence="6 7">
    <name type="scientific">Tachysurus vachellii</name>
    <name type="common">Darkbarbel catfish</name>
    <name type="synonym">Pelteobagrus vachellii</name>
    <dbReference type="NCBI Taxonomy" id="175792"/>
    <lineage>
        <taxon>Eukaryota</taxon>
        <taxon>Metazoa</taxon>
        <taxon>Chordata</taxon>
        <taxon>Craniata</taxon>
        <taxon>Vertebrata</taxon>
        <taxon>Euteleostomi</taxon>
        <taxon>Actinopterygii</taxon>
        <taxon>Neopterygii</taxon>
        <taxon>Teleostei</taxon>
        <taxon>Ostariophysi</taxon>
        <taxon>Siluriformes</taxon>
        <taxon>Bagridae</taxon>
        <taxon>Tachysurus</taxon>
    </lineage>
</organism>
<evidence type="ECO:0000256" key="2">
    <source>
        <dbReference type="ARBA" id="ARBA00023054"/>
    </source>
</evidence>
<dbReference type="GO" id="GO:0000981">
    <property type="term" value="F:DNA-binding transcription factor activity, RNA polymerase II-specific"/>
    <property type="evidence" value="ECO:0007669"/>
    <property type="project" value="TreeGrafter"/>
</dbReference>
<evidence type="ECO:0000256" key="3">
    <source>
        <dbReference type="SAM" id="Coils"/>
    </source>
</evidence>
<reference evidence="6" key="1">
    <citation type="submission" date="2023-08" db="EMBL/GenBank/DDBJ databases">
        <title>Pelteobagrus vachellii genome.</title>
        <authorList>
            <person name="Liu H."/>
        </authorList>
    </citation>
    <scope>NUCLEOTIDE SEQUENCE</scope>
    <source>
        <strain evidence="6">PRFRI_2022a</strain>
        <tissue evidence="6">Muscle</tissue>
    </source>
</reference>
<comment type="similarity">
    <text evidence="1">Belongs to the LRRFIP family.</text>
</comment>
<keyword evidence="5" id="KW-0812">Transmembrane</keyword>
<proteinExistence type="inferred from homology"/>
<keyword evidence="5" id="KW-0472">Membrane</keyword>
<gene>
    <name evidence="6" type="ORF">Q7C36_009287</name>
</gene>
<name>A0AA88N2S3_TACVA</name>
<keyword evidence="5" id="KW-1133">Transmembrane helix</keyword>
<dbReference type="Gene3D" id="1.20.5.4090">
    <property type="match status" value="4"/>
</dbReference>
<dbReference type="Proteomes" id="UP001187315">
    <property type="component" value="Unassembled WGS sequence"/>
</dbReference>
<accession>A0AA88N2S3</accession>